<evidence type="ECO:0008006" key="3">
    <source>
        <dbReference type="Google" id="ProtNLM"/>
    </source>
</evidence>
<dbReference type="RefSeq" id="WP_371841734.1">
    <property type="nucleotide sequence ID" value="NZ_JBGMEK010000163.1"/>
</dbReference>
<dbReference type="SUPFAM" id="SSF54593">
    <property type="entry name" value="Glyoxalase/Bleomycin resistance protein/Dihydroxybiphenyl dioxygenase"/>
    <property type="match status" value="1"/>
</dbReference>
<name>A0ABV4P6C9_9GAMM</name>
<gene>
    <name evidence="1" type="ORF">ACCI49_23810</name>
</gene>
<sequence>MPHHLTFEVKTCKEVQAFSRAALEAGAIDKGGPDYRENYWEGYYATFSIDPDDHNIEAAYWDYNKAGKQKPE</sequence>
<dbReference type="Proteomes" id="UP001569428">
    <property type="component" value="Unassembled WGS sequence"/>
</dbReference>
<dbReference type="InterPro" id="IPR029068">
    <property type="entry name" value="Glyas_Bleomycin-R_OHBP_Dase"/>
</dbReference>
<dbReference type="Gene3D" id="3.10.180.10">
    <property type="entry name" value="2,3-Dihydroxybiphenyl 1,2-Dioxygenase, domain 1"/>
    <property type="match status" value="1"/>
</dbReference>
<proteinExistence type="predicted"/>
<dbReference type="EMBL" id="JBGMEK010000163">
    <property type="protein sequence ID" value="MFA0813899.1"/>
    <property type="molecule type" value="Genomic_DNA"/>
</dbReference>
<evidence type="ECO:0000313" key="2">
    <source>
        <dbReference type="Proteomes" id="UP001569428"/>
    </source>
</evidence>
<keyword evidence="2" id="KW-1185">Reference proteome</keyword>
<dbReference type="PANTHER" id="PTHR35006">
    <property type="entry name" value="GLYOXALASE FAMILY PROTEIN (AFU_ORTHOLOGUE AFUA_5G14830)"/>
    <property type="match status" value="1"/>
</dbReference>
<organism evidence="1 2">
    <name type="scientific">Microbulbifer epialgicus</name>
    <dbReference type="NCBI Taxonomy" id="393907"/>
    <lineage>
        <taxon>Bacteria</taxon>
        <taxon>Pseudomonadati</taxon>
        <taxon>Pseudomonadota</taxon>
        <taxon>Gammaproteobacteria</taxon>
        <taxon>Cellvibrionales</taxon>
        <taxon>Microbulbiferaceae</taxon>
        <taxon>Microbulbifer</taxon>
    </lineage>
</organism>
<reference evidence="1 2" key="1">
    <citation type="submission" date="2024-08" db="EMBL/GenBank/DDBJ databases">
        <authorList>
            <person name="Ishaq N."/>
        </authorList>
    </citation>
    <scope>NUCLEOTIDE SEQUENCE [LARGE SCALE GENOMIC DNA]</scope>
    <source>
        <strain evidence="1 2">DSM 18651</strain>
    </source>
</reference>
<protein>
    <recommendedName>
        <fullName evidence="3">Glyoxalase/Bleomycin resistance protein/Dioxygenase superfamily protein</fullName>
    </recommendedName>
</protein>
<dbReference type="PANTHER" id="PTHR35006:SF4">
    <property type="entry name" value="BLR7706 PROTEIN"/>
    <property type="match status" value="1"/>
</dbReference>
<comment type="caution">
    <text evidence="1">The sequence shown here is derived from an EMBL/GenBank/DDBJ whole genome shotgun (WGS) entry which is preliminary data.</text>
</comment>
<accession>A0ABV4P6C9</accession>
<evidence type="ECO:0000313" key="1">
    <source>
        <dbReference type="EMBL" id="MFA0813899.1"/>
    </source>
</evidence>